<dbReference type="Proteomes" id="UP000614601">
    <property type="component" value="Unassembled WGS sequence"/>
</dbReference>
<keyword evidence="3" id="KW-1185">Reference proteome</keyword>
<proteinExistence type="predicted"/>
<gene>
    <name evidence="2" type="ORF">BOKJ2_LOCUS7534</name>
</gene>
<organism evidence="2 3">
    <name type="scientific">Bursaphelenchus okinawaensis</name>
    <dbReference type="NCBI Taxonomy" id="465554"/>
    <lineage>
        <taxon>Eukaryota</taxon>
        <taxon>Metazoa</taxon>
        <taxon>Ecdysozoa</taxon>
        <taxon>Nematoda</taxon>
        <taxon>Chromadorea</taxon>
        <taxon>Rhabditida</taxon>
        <taxon>Tylenchina</taxon>
        <taxon>Tylenchomorpha</taxon>
        <taxon>Aphelenchoidea</taxon>
        <taxon>Aphelenchoididae</taxon>
        <taxon>Bursaphelenchus</taxon>
    </lineage>
</organism>
<keyword evidence="1" id="KW-1133">Transmembrane helix</keyword>
<dbReference type="OrthoDB" id="10349737at2759"/>
<sequence>MSYLAKDAICGQYQCSSDQRCVIKPDGEIIGCFYYTPVEMTKHDYFYYGFCVVYTMAMLFGMGIYKWKKFMKKPPMPHDPDIGVPPPLYQ</sequence>
<keyword evidence="1" id="KW-0472">Membrane</keyword>
<protein>
    <submittedName>
        <fullName evidence="2">Uncharacterized protein</fullName>
    </submittedName>
</protein>
<name>A0A811KSL3_9BILA</name>
<feature type="transmembrane region" description="Helical" evidence="1">
    <location>
        <begin position="45"/>
        <end position="65"/>
    </location>
</feature>
<dbReference type="Proteomes" id="UP000783686">
    <property type="component" value="Unassembled WGS sequence"/>
</dbReference>
<dbReference type="EMBL" id="CAJFDH010000004">
    <property type="protein sequence ID" value="CAD5218324.1"/>
    <property type="molecule type" value="Genomic_DNA"/>
</dbReference>
<dbReference type="EMBL" id="CAJFCW020000004">
    <property type="protein sequence ID" value="CAG9110025.1"/>
    <property type="molecule type" value="Genomic_DNA"/>
</dbReference>
<accession>A0A811KSL3</accession>
<keyword evidence="1" id="KW-0812">Transmembrane</keyword>
<reference evidence="2" key="1">
    <citation type="submission" date="2020-09" db="EMBL/GenBank/DDBJ databases">
        <authorList>
            <person name="Kikuchi T."/>
        </authorList>
    </citation>
    <scope>NUCLEOTIDE SEQUENCE</scope>
    <source>
        <strain evidence="2">SH1</strain>
    </source>
</reference>
<dbReference type="AlphaFoldDB" id="A0A811KSL3"/>
<evidence type="ECO:0000313" key="3">
    <source>
        <dbReference type="Proteomes" id="UP000614601"/>
    </source>
</evidence>
<evidence type="ECO:0000256" key="1">
    <source>
        <dbReference type="SAM" id="Phobius"/>
    </source>
</evidence>
<comment type="caution">
    <text evidence="2">The sequence shown here is derived from an EMBL/GenBank/DDBJ whole genome shotgun (WGS) entry which is preliminary data.</text>
</comment>
<evidence type="ECO:0000313" key="2">
    <source>
        <dbReference type="EMBL" id="CAD5218324.1"/>
    </source>
</evidence>